<evidence type="ECO:0000256" key="8">
    <source>
        <dbReference type="ARBA" id="ARBA00022989"/>
    </source>
</evidence>
<dbReference type="GO" id="GO:0016020">
    <property type="term" value="C:membrane"/>
    <property type="evidence" value="ECO:0007669"/>
    <property type="project" value="InterPro"/>
</dbReference>
<dbReference type="KEGG" id="mcal:110298830"/>
<dbReference type="GO" id="GO:0005524">
    <property type="term" value="F:ATP binding"/>
    <property type="evidence" value="ECO:0007669"/>
    <property type="project" value="UniProtKB-KW"/>
</dbReference>
<evidence type="ECO:0000259" key="15">
    <source>
        <dbReference type="PROSITE" id="PS50893"/>
    </source>
</evidence>
<keyword evidence="3" id="KW-0813">Transport</keyword>
<dbReference type="SUPFAM" id="SSF52540">
    <property type="entry name" value="P-loop containing nucleoside triphosphate hydrolases"/>
    <property type="match status" value="2"/>
</dbReference>
<keyword evidence="10 13" id="KW-0472">Membrane</keyword>
<feature type="transmembrane region" description="Helical" evidence="13">
    <location>
        <begin position="946"/>
        <end position="965"/>
    </location>
</feature>
<dbReference type="Pfam" id="PF23321">
    <property type="entry name" value="R1_ABCA1"/>
    <property type="match status" value="1"/>
</dbReference>
<dbReference type="RefSeq" id="XP_021023975.1">
    <property type="nucleotide sequence ID" value="XM_021168316.1"/>
</dbReference>
<dbReference type="PROSITE" id="PS50893">
    <property type="entry name" value="ABC_TRANSPORTER_2"/>
    <property type="match status" value="2"/>
</dbReference>
<evidence type="ECO:0000256" key="4">
    <source>
        <dbReference type="ARBA" id="ARBA00022692"/>
    </source>
</evidence>
<evidence type="ECO:0000256" key="2">
    <source>
        <dbReference type="ARBA" id="ARBA00008869"/>
    </source>
</evidence>
<comment type="catalytic activity">
    <reaction evidence="12">
        <text>cholesterol(in) + ATP + H2O = cholesterol(out) + ADP + phosphate + H(+)</text>
        <dbReference type="Rhea" id="RHEA:39051"/>
        <dbReference type="ChEBI" id="CHEBI:15377"/>
        <dbReference type="ChEBI" id="CHEBI:15378"/>
        <dbReference type="ChEBI" id="CHEBI:16113"/>
        <dbReference type="ChEBI" id="CHEBI:30616"/>
        <dbReference type="ChEBI" id="CHEBI:43474"/>
        <dbReference type="ChEBI" id="CHEBI:456216"/>
    </reaction>
    <physiologicalReaction direction="left-to-right" evidence="12">
        <dbReference type="Rhea" id="RHEA:39052"/>
    </physiologicalReaction>
</comment>
<dbReference type="InterPro" id="IPR056264">
    <property type="entry name" value="R2_ABCA1-4-like"/>
</dbReference>
<feature type="transmembrane region" description="Helical" evidence="13">
    <location>
        <begin position="1261"/>
        <end position="1280"/>
    </location>
</feature>
<dbReference type="Pfam" id="PF00005">
    <property type="entry name" value="ABC_tran"/>
    <property type="match status" value="2"/>
</dbReference>
<dbReference type="GO" id="GO:0016887">
    <property type="term" value="F:ATP hydrolysis activity"/>
    <property type="evidence" value="ECO:0007669"/>
    <property type="project" value="InterPro"/>
</dbReference>
<evidence type="ECO:0000256" key="10">
    <source>
        <dbReference type="ARBA" id="ARBA00023136"/>
    </source>
</evidence>
<dbReference type="InterPro" id="IPR003593">
    <property type="entry name" value="AAA+_ATPase"/>
</dbReference>
<dbReference type="PANTHER" id="PTHR19229">
    <property type="entry name" value="ATP-BINDING CASSETTE TRANSPORTER SUBFAMILY A ABCA"/>
    <property type="match status" value="1"/>
</dbReference>
<evidence type="ECO:0000256" key="12">
    <source>
        <dbReference type="ARBA" id="ARBA00050894"/>
    </source>
</evidence>
<dbReference type="InterPro" id="IPR017871">
    <property type="entry name" value="ABC_transporter-like_CS"/>
</dbReference>
<feature type="transmembrane region" description="Helical" evidence="13">
    <location>
        <begin position="380"/>
        <end position="403"/>
    </location>
</feature>
<keyword evidence="16" id="KW-1185">Reference proteome</keyword>
<dbReference type="CDD" id="cd03263">
    <property type="entry name" value="ABC_subfamily_A"/>
    <property type="match status" value="2"/>
</dbReference>
<organism evidence="16 17">
    <name type="scientific">Mus caroli</name>
    <name type="common">Ryukyu mouse</name>
    <name type="synonym">Ricefield mouse</name>
    <dbReference type="NCBI Taxonomy" id="10089"/>
    <lineage>
        <taxon>Eukaryota</taxon>
        <taxon>Metazoa</taxon>
        <taxon>Chordata</taxon>
        <taxon>Craniata</taxon>
        <taxon>Vertebrata</taxon>
        <taxon>Euteleostomi</taxon>
        <taxon>Mammalia</taxon>
        <taxon>Eutheria</taxon>
        <taxon>Euarchontoglires</taxon>
        <taxon>Glires</taxon>
        <taxon>Rodentia</taxon>
        <taxon>Myomorpha</taxon>
        <taxon>Muroidea</taxon>
        <taxon>Muridae</taxon>
        <taxon>Murinae</taxon>
        <taxon>Mus</taxon>
        <taxon>Mus</taxon>
    </lineage>
</organism>
<dbReference type="FunFam" id="3.40.50.300:FF:000465">
    <property type="entry name" value="ATP-binding cassette, sub-family A (ABC1), member 3"/>
    <property type="match status" value="1"/>
</dbReference>
<dbReference type="InterPro" id="IPR013525">
    <property type="entry name" value="ABC2_TM"/>
</dbReference>
<dbReference type="GO" id="GO:0005737">
    <property type="term" value="C:cytoplasm"/>
    <property type="evidence" value="ECO:0007669"/>
    <property type="project" value="UniProtKB-ARBA"/>
</dbReference>
<comment type="subcellular location">
    <subcellularLocation>
        <location evidence="1">Endomembrane system</location>
        <topology evidence="1">Multi-pass membrane protein</topology>
    </subcellularLocation>
</comment>
<dbReference type="PANTHER" id="PTHR19229:SF139">
    <property type="entry name" value="ATP-BINDING CASSETTE, SUB-FAMILY A (ABC1), MEMBER 14"/>
    <property type="match status" value="1"/>
</dbReference>
<name>A0A6P5QA00_MUSCR</name>
<keyword evidence="14" id="KW-0732">Signal</keyword>
<dbReference type="GO" id="GO:0012505">
    <property type="term" value="C:endomembrane system"/>
    <property type="evidence" value="ECO:0007669"/>
    <property type="project" value="UniProtKB-SubCell"/>
</dbReference>
<comment type="similarity">
    <text evidence="2">Belongs to the ABC transporter superfamily. ABCA family.</text>
</comment>
<evidence type="ECO:0000256" key="5">
    <source>
        <dbReference type="ARBA" id="ARBA00022737"/>
    </source>
</evidence>
<keyword evidence="11" id="KW-0325">Glycoprotein</keyword>
<feature type="transmembrane region" description="Helical" evidence="13">
    <location>
        <begin position="291"/>
        <end position="321"/>
    </location>
</feature>
<dbReference type="Gene3D" id="3.40.50.300">
    <property type="entry name" value="P-loop containing nucleotide triphosphate hydrolases"/>
    <property type="match status" value="2"/>
</dbReference>
<keyword evidence="6" id="KW-0547">Nucleotide-binding</keyword>
<feature type="transmembrane region" description="Helical" evidence="13">
    <location>
        <begin position="483"/>
        <end position="506"/>
    </location>
</feature>
<evidence type="ECO:0000256" key="3">
    <source>
        <dbReference type="ARBA" id="ARBA00022448"/>
    </source>
</evidence>
<feature type="transmembrane region" description="Helical" evidence="13">
    <location>
        <begin position="1193"/>
        <end position="1217"/>
    </location>
</feature>
<dbReference type="Proteomes" id="UP000515126">
    <property type="component" value="Chromosome 7"/>
</dbReference>
<reference evidence="17" key="1">
    <citation type="submission" date="2025-08" db="UniProtKB">
        <authorList>
            <consortium name="RefSeq"/>
        </authorList>
    </citation>
    <scope>IDENTIFICATION</scope>
</reference>
<protein>
    <submittedName>
        <fullName evidence="17">ATP-binding cassette sub-family A member 3-like</fullName>
    </submittedName>
</protein>
<feature type="transmembrane region" description="Helical" evidence="13">
    <location>
        <begin position="409"/>
        <end position="429"/>
    </location>
</feature>
<keyword evidence="8 13" id="KW-1133">Transmembrane helix</keyword>
<proteinExistence type="inferred from homology"/>
<feature type="transmembrane region" description="Helical" evidence="13">
    <location>
        <begin position="1156"/>
        <end position="1181"/>
    </location>
</feature>
<dbReference type="GO" id="GO:0005319">
    <property type="term" value="F:lipid transporter activity"/>
    <property type="evidence" value="ECO:0007669"/>
    <property type="project" value="TreeGrafter"/>
</dbReference>
<evidence type="ECO:0000256" key="14">
    <source>
        <dbReference type="SAM" id="SignalP"/>
    </source>
</evidence>
<dbReference type="GO" id="GO:0140359">
    <property type="term" value="F:ABC-type transporter activity"/>
    <property type="evidence" value="ECO:0007669"/>
    <property type="project" value="InterPro"/>
</dbReference>
<dbReference type="PROSITE" id="PS00211">
    <property type="entry name" value="ABC_TRANSPORTER_1"/>
    <property type="match status" value="1"/>
</dbReference>
<feature type="domain" description="ABC transporter" evidence="15">
    <location>
        <begin position="1399"/>
        <end position="1632"/>
    </location>
</feature>
<dbReference type="InterPro" id="IPR027417">
    <property type="entry name" value="P-loop_NTPase"/>
</dbReference>
<feature type="transmembrane region" description="Helical" evidence="13">
    <location>
        <begin position="1115"/>
        <end position="1135"/>
    </location>
</feature>
<evidence type="ECO:0000256" key="13">
    <source>
        <dbReference type="SAM" id="Phobius"/>
    </source>
</evidence>
<dbReference type="InterPro" id="IPR026082">
    <property type="entry name" value="ABCA"/>
</dbReference>
<keyword evidence="7" id="KW-0067">ATP-binding</keyword>
<feature type="chain" id="PRO_5027744777" evidence="14">
    <location>
        <begin position="23"/>
        <end position="1725"/>
    </location>
</feature>
<keyword evidence="9" id="KW-0445">Lipid transport</keyword>
<feature type="transmembrane region" description="Helical" evidence="13">
    <location>
        <begin position="1229"/>
        <end position="1249"/>
    </location>
</feature>
<feature type="signal peptide" evidence="14">
    <location>
        <begin position="1"/>
        <end position="22"/>
    </location>
</feature>
<dbReference type="GeneID" id="110298830"/>
<accession>A0A6P5QA00</accession>
<evidence type="ECO:0000256" key="7">
    <source>
        <dbReference type="ARBA" id="ARBA00022840"/>
    </source>
</evidence>
<dbReference type="Pfam" id="PF12698">
    <property type="entry name" value="ABC2_membrane_3"/>
    <property type="match status" value="2"/>
</dbReference>
<feature type="domain" description="ABC transporter" evidence="15">
    <location>
        <begin position="562"/>
        <end position="795"/>
    </location>
</feature>
<evidence type="ECO:0000256" key="11">
    <source>
        <dbReference type="ARBA" id="ARBA00023180"/>
    </source>
</evidence>
<feature type="transmembrane region" description="Helical" evidence="13">
    <location>
        <begin position="66"/>
        <end position="86"/>
    </location>
</feature>
<gene>
    <name evidence="17" type="primary">LOC110298830</name>
</gene>
<feature type="transmembrane region" description="Helical" evidence="13">
    <location>
        <begin position="1318"/>
        <end position="1338"/>
    </location>
</feature>
<keyword evidence="5" id="KW-0677">Repeat</keyword>
<evidence type="ECO:0000256" key="9">
    <source>
        <dbReference type="ARBA" id="ARBA00023055"/>
    </source>
</evidence>
<dbReference type="SMART" id="SM00382">
    <property type="entry name" value="AAA"/>
    <property type="match status" value="2"/>
</dbReference>
<feature type="transmembrane region" description="Helical" evidence="13">
    <location>
        <begin position="341"/>
        <end position="368"/>
    </location>
</feature>
<dbReference type="InterPro" id="IPR003439">
    <property type="entry name" value="ABC_transporter-like_ATP-bd"/>
</dbReference>
<dbReference type="FunFam" id="3.40.50.300:FF:000327">
    <property type="entry name" value="ATP-binding cassette sub-family A member 3"/>
    <property type="match status" value="1"/>
</dbReference>
<sequence length="1725" mass="196780">MNGIIYALLSILLSRFLPVVTGDLKCVTSSFLKHQPSILPGKMDSLQMRQFSVLLWKNFLLKSRNVVGLVVEIILIFLLFVWTLTVRRISKKTSISDVIFNPILLTLPKFLNENFDYELAYVPSESNAARNITEMVKKDLNFNFKVQGFPSEESFERYIKYENKDAHVLAAIVFDHKFKTSNERLPLQVKYSLRFGRIYDPENLFQPSKYQKEIEWNTSTLFPSVPSLGPRNFLENDGGNPGYIREGFLIVQHSVDKAIMMYHSGRAAEAIFANTTIYAERFPHPAFIHDSFLWTFIAMFPWTILFTFTQMALVIVGTIMLEKEKRLKEYQLMVGLSNAMLWVSYFVTFLLMYFIIICLLCGILFLKITHERVFQHSDPLFIAFYFMCFAVSSMLLGFLISTLFNKASLATSIAGFLHFLTFFPYLILYHKYDQISLSGKLALCLITNTALAFGTDLICKLEMKGHGAQWNNFATKVNADDDLTLAHIIGMFLFSAFLYGLVAWYLDAVFPGTYGVPKPWNFFLQKSYWFGEPALSREESQVSDLLSNDFMEPEPVGLVAGIRIQHLYKEFILKTSTVMAVNDLSLNLYEGQITVLLGHNGAGKTTTLSILTGLYLPTRGKVYISGYDISSDMVQIRKSLGLCPQDDLLFPMLTVSEHLHFYCVIKGIPSQNQSRETNRMLTSFGLLQQSNTMSKDLSGGMKRKLSIIIALMGDTKVVILDEPTSGMDPVSRRATWDILQHYKKDRTILLTTHHMDEADVLGDRIAILVMGILKCCGSSLFLKKLYGVGYHLVIVKTPDSDDEKIFQLIKNYIPTAKMETNVAAELSFILPKEHTHRFAELFTDLEKKQEVLGISGFGVSMTTMDEVFFKVSNLEDLKLNTEIAPSASKVSQSSNEDNQNMNVPRKFERPGYSRRHLDSSFNTGWSLYIQQFRAMFIKRVMFSWRYWKLLLLQLLALLGLMYLLIKGISFSAPTEPARVMDLEQYGETIVPFSVSGDPNLTQILTKNLEIMLKAKKQKIHEVQGDMKNYLLTSKDCIYSCIVAFSLDVSTEEKTLIFWFNNEAYHASPLSLSILDNIIYKHLSGPDATITVSNNPQPQRVTKDKSDERSISGIQIVFNLLFGMSIFTSGFCLMTVTERVSKAKHIQFVSGVYTLNFWLSALLWDLIIHFVACVLLLIVFLYTDVDILLEKYHFLDTMFILMLFGWSIIPFIYLLSFWYNNSTNAYIKIFVFNHCLGFISIIVDAVVQIIPDIKTSTKNLILNSMLLLPIYNFGMSIYKYYNIHEIRKLCSSLGYINTIPSCKSQIIDIPIYSMGQKAIGRHVTAMAATGLIYFTLIIFLETTSWNLKIFIYRYVLFGIYRIFYKVRMSEELSGYSEEEDVQNERETILNHPWRSLNSTVLIKELIKIYFKIPPTLAVRNISVSIQKEECFGLLGLNGAGKTTTFKILTGEEIATSGDVFIEGYSITRNILKVRSKVGYCPQFDALLDYMTSREILTMYARVWGIPEKSIRAYVDNLLKILYLKPQADKFIYTLSGGNKRRLSTAIAIMGNSTVVFLDEPSTGMDPLARRMLWNAVIKTRESGKVIIITSHSMEECEALCTRLAIMVQGKFVCLGSPQHLKNKFGNIYTMTIKFKTDTDDNTVQDLKDFIAEVFPGSDLKQENQGILNYYIPSKNNSWGKVFGILEKAKEDYNLEDYSISQITLEQVFLTFANPDNPRSGYEKAVP</sequence>
<evidence type="ECO:0000256" key="1">
    <source>
        <dbReference type="ARBA" id="ARBA00004127"/>
    </source>
</evidence>
<evidence type="ECO:0000313" key="17">
    <source>
        <dbReference type="RefSeq" id="XP_021023975.1"/>
    </source>
</evidence>
<keyword evidence="4 13" id="KW-0812">Transmembrane</keyword>
<evidence type="ECO:0000313" key="16">
    <source>
        <dbReference type="Proteomes" id="UP000515126"/>
    </source>
</evidence>
<evidence type="ECO:0000256" key="6">
    <source>
        <dbReference type="ARBA" id="ARBA00022741"/>
    </source>
</evidence>